<feature type="region of interest" description="Disordered" evidence="1">
    <location>
        <begin position="207"/>
        <end position="233"/>
    </location>
</feature>
<reference evidence="4 5" key="1">
    <citation type="journal article" date="2014" name="Genome Announc.">
        <title>Draft genome sequence of Sclerotinia borealis, a psychrophilic plant pathogenic fungus.</title>
        <authorList>
            <person name="Mardanov A.V."/>
            <person name="Beletsky A.V."/>
            <person name="Kadnikov V.V."/>
            <person name="Ignatov A.N."/>
            <person name="Ravin N.V."/>
        </authorList>
    </citation>
    <scope>NUCLEOTIDE SEQUENCE [LARGE SCALE GENOMIC DNA]</scope>
    <source>
        <strain evidence="5">F-4157</strain>
    </source>
</reference>
<evidence type="ECO:0000313" key="4">
    <source>
        <dbReference type="EMBL" id="ESZ94171.1"/>
    </source>
</evidence>
<dbReference type="Proteomes" id="UP000019487">
    <property type="component" value="Unassembled WGS sequence"/>
</dbReference>
<evidence type="ECO:0000313" key="5">
    <source>
        <dbReference type="Proteomes" id="UP000019487"/>
    </source>
</evidence>
<protein>
    <recommendedName>
        <fullName evidence="6">Cyanovirin-N domain-containing protein</fullName>
    </recommendedName>
</protein>
<feature type="region of interest" description="Disordered" evidence="1">
    <location>
        <begin position="277"/>
        <end position="345"/>
    </location>
</feature>
<feature type="chain" id="PRO_5004920368" description="Cyanovirin-N domain-containing protein" evidence="3">
    <location>
        <begin position="18"/>
        <end position="384"/>
    </location>
</feature>
<feature type="compositionally biased region" description="Low complexity" evidence="1">
    <location>
        <begin position="207"/>
        <end position="217"/>
    </location>
</feature>
<feature type="compositionally biased region" description="Polar residues" evidence="1">
    <location>
        <begin position="218"/>
        <end position="233"/>
    </location>
</feature>
<evidence type="ECO:0000256" key="1">
    <source>
        <dbReference type="SAM" id="MobiDB-lite"/>
    </source>
</evidence>
<dbReference type="AlphaFoldDB" id="W9CE73"/>
<keyword evidence="2" id="KW-1133">Transmembrane helix</keyword>
<sequence length="384" mass="41203">MFRRILIIAWIISICFSNNVTSNKIALTGSRPRDPSAVQTSPPKNNEALMKDFSTTKAPAPTRPPRGPEFHLAKRQSYVQSCGNYQIPGFSLKLNMGQTCLVDENGLMFGDCSNRITDGNDCGWAEVCVDSHACVSSCGRTSVPNLSVTTCGGNGNEYCAMWYLVSETYIYTSIMCSDSQSWLTFDATYVTTLSDDFNGYTYDPSEATPASTSSTLTISVGNPSATGNGTSDTNLDSSHSLGAIMGGAFGGLGAVTICCGLLWFYHRHRESKKRASRALAYDPAHSSSDDPEPPNVIGSGHPSSIHHSIRSPQSVGSPAQGYPMSYMESPLRSPNLEDGSVHTGGIRTPRVLTPVLAPSVSEMFVEDPVYELHTDPIGPSELPA</sequence>
<evidence type="ECO:0008006" key="6">
    <source>
        <dbReference type="Google" id="ProtNLM"/>
    </source>
</evidence>
<evidence type="ECO:0000256" key="3">
    <source>
        <dbReference type="SAM" id="SignalP"/>
    </source>
</evidence>
<feature type="signal peptide" evidence="3">
    <location>
        <begin position="1"/>
        <end position="17"/>
    </location>
</feature>
<feature type="region of interest" description="Disordered" evidence="1">
    <location>
        <begin position="28"/>
        <end position="48"/>
    </location>
</feature>
<keyword evidence="2" id="KW-0472">Membrane</keyword>
<gene>
    <name evidence="4" type="ORF">SBOR_5449</name>
</gene>
<dbReference type="OrthoDB" id="3547571at2759"/>
<organism evidence="4 5">
    <name type="scientific">Sclerotinia borealis (strain F-4128)</name>
    <dbReference type="NCBI Taxonomy" id="1432307"/>
    <lineage>
        <taxon>Eukaryota</taxon>
        <taxon>Fungi</taxon>
        <taxon>Dikarya</taxon>
        <taxon>Ascomycota</taxon>
        <taxon>Pezizomycotina</taxon>
        <taxon>Leotiomycetes</taxon>
        <taxon>Helotiales</taxon>
        <taxon>Sclerotiniaceae</taxon>
        <taxon>Sclerotinia</taxon>
    </lineage>
</organism>
<proteinExistence type="predicted"/>
<keyword evidence="2" id="KW-0812">Transmembrane</keyword>
<keyword evidence="5" id="KW-1185">Reference proteome</keyword>
<comment type="caution">
    <text evidence="4">The sequence shown here is derived from an EMBL/GenBank/DDBJ whole genome shotgun (WGS) entry which is preliminary data.</text>
</comment>
<name>W9CE73_SCLBF</name>
<feature type="compositionally biased region" description="Low complexity" evidence="1">
    <location>
        <begin position="297"/>
        <end position="314"/>
    </location>
</feature>
<dbReference type="HOGENOM" id="CLU_719931_0_0_1"/>
<feature type="transmembrane region" description="Helical" evidence="2">
    <location>
        <begin position="241"/>
        <end position="265"/>
    </location>
</feature>
<keyword evidence="3" id="KW-0732">Signal</keyword>
<dbReference type="STRING" id="1432307.W9CE73"/>
<dbReference type="EMBL" id="AYSA01000264">
    <property type="protein sequence ID" value="ESZ94171.1"/>
    <property type="molecule type" value="Genomic_DNA"/>
</dbReference>
<accession>W9CE73</accession>
<evidence type="ECO:0000256" key="2">
    <source>
        <dbReference type="SAM" id="Phobius"/>
    </source>
</evidence>